<dbReference type="InterPro" id="IPR010281">
    <property type="entry name" value="DUF885"/>
</dbReference>
<proteinExistence type="predicted"/>
<dbReference type="PANTHER" id="PTHR33361:SF15">
    <property type="entry name" value="DUF885 FAMILY LIPOPROTEIN"/>
    <property type="match status" value="1"/>
</dbReference>
<keyword evidence="2" id="KW-1185">Reference proteome</keyword>
<reference evidence="1" key="2">
    <citation type="submission" date="2020-09" db="EMBL/GenBank/DDBJ databases">
        <authorList>
            <person name="Sun Q."/>
            <person name="Ohkuma M."/>
        </authorList>
    </citation>
    <scope>NUCLEOTIDE SEQUENCE</scope>
    <source>
        <strain evidence="1">JCM 31311</strain>
    </source>
</reference>
<dbReference type="Pfam" id="PF05960">
    <property type="entry name" value="DUF885"/>
    <property type="match status" value="1"/>
</dbReference>
<evidence type="ECO:0008006" key="3">
    <source>
        <dbReference type="Google" id="ProtNLM"/>
    </source>
</evidence>
<dbReference type="Proteomes" id="UP000603865">
    <property type="component" value="Unassembled WGS sequence"/>
</dbReference>
<dbReference type="PANTHER" id="PTHR33361">
    <property type="entry name" value="GLR0591 PROTEIN"/>
    <property type="match status" value="1"/>
</dbReference>
<evidence type="ECO:0000313" key="2">
    <source>
        <dbReference type="Proteomes" id="UP000603865"/>
    </source>
</evidence>
<dbReference type="AlphaFoldDB" id="A0A918F5F3"/>
<comment type="caution">
    <text evidence="1">The sequence shown here is derived from an EMBL/GenBank/DDBJ whole genome shotgun (WGS) entry which is preliminary data.</text>
</comment>
<gene>
    <name evidence="1" type="ORF">GCM10008957_18750</name>
</gene>
<protein>
    <recommendedName>
        <fullName evidence="3">DUF885 domain-containing protein</fullName>
    </recommendedName>
</protein>
<evidence type="ECO:0000313" key="1">
    <source>
        <dbReference type="EMBL" id="GGR06214.1"/>
    </source>
</evidence>
<dbReference type="EMBL" id="BMQL01000008">
    <property type="protein sequence ID" value="GGR06214.1"/>
    <property type="molecule type" value="Genomic_DNA"/>
</dbReference>
<organism evidence="1 2">
    <name type="scientific">Deinococcus ruber</name>
    <dbReference type="NCBI Taxonomy" id="1848197"/>
    <lineage>
        <taxon>Bacteria</taxon>
        <taxon>Thermotogati</taxon>
        <taxon>Deinococcota</taxon>
        <taxon>Deinococci</taxon>
        <taxon>Deinococcales</taxon>
        <taxon>Deinococcaceae</taxon>
        <taxon>Deinococcus</taxon>
    </lineage>
</organism>
<accession>A0A918F5F3</accession>
<reference evidence="1" key="1">
    <citation type="journal article" date="2014" name="Int. J. Syst. Evol. Microbiol.">
        <title>Complete genome sequence of Corynebacterium casei LMG S-19264T (=DSM 44701T), isolated from a smear-ripened cheese.</title>
        <authorList>
            <consortium name="US DOE Joint Genome Institute (JGI-PGF)"/>
            <person name="Walter F."/>
            <person name="Albersmeier A."/>
            <person name="Kalinowski J."/>
            <person name="Ruckert C."/>
        </authorList>
    </citation>
    <scope>NUCLEOTIDE SEQUENCE</scope>
    <source>
        <strain evidence="1">JCM 31311</strain>
    </source>
</reference>
<sequence length="537" mass="59980">MSLEHAALVEQYLQWHAWNRPVDATFMGLPGHDHRLPPVGTEAEEREQAALREMQAALDALPEPDAAAVRQDAWLLRSQLRVNLEESRVRPRQDSPAWYSGEAAFAVISLLLPSPQPRSTEDLRRRLEDIPAFLAAGTKRLAGRNLPADWVERAVREAHALSRLLTDGLPQHPLWSSELAKAARAASQAALAYADSLHPGDADPASGAEYLAFLMREAHALPYSPTEAEALAEAAFYRLLHDLEEQAHQLDPQRSWREQLAALEELHPELDDVQATYEAWNQRALSAARGLVTPAKEYGLSFQWLPEWARAVAGDLYFLFYRSPAALHPGAGSVYWVFPPGSDTHSYLRGQNTAFIKLVHAVHHGSVGHHTQNARARNAASTLARFGGTDCAAGIAFLSAGTLVEGWACYAEDLLLESPGFYTPQERLLLTQFELRNAACCLADIRLHTGVWSLEQMRAFYRDEVGFAPARIWAETTRNSLYPATRLMYWLGTQAIRELRAELPLPTQDFHDRVLSYGSTPIYWIAAEMRRALQPHS</sequence>
<name>A0A918F5F3_9DEIO</name>
<dbReference type="RefSeq" id="WP_229775983.1">
    <property type="nucleotide sequence ID" value="NZ_BMQL01000008.1"/>
</dbReference>